<dbReference type="KEGG" id="pbl:PAAG_11033"/>
<organism evidence="1 2">
    <name type="scientific">Paracoccidioides lutzii (strain ATCC MYA-826 / Pb01)</name>
    <name type="common">Paracoccidioides brasiliensis</name>
    <dbReference type="NCBI Taxonomy" id="502779"/>
    <lineage>
        <taxon>Eukaryota</taxon>
        <taxon>Fungi</taxon>
        <taxon>Dikarya</taxon>
        <taxon>Ascomycota</taxon>
        <taxon>Pezizomycotina</taxon>
        <taxon>Eurotiomycetes</taxon>
        <taxon>Eurotiomycetidae</taxon>
        <taxon>Onygenales</taxon>
        <taxon>Ajellomycetaceae</taxon>
        <taxon>Paracoccidioides</taxon>
    </lineage>
</organism>
<dbReference type="HOGENOM" id="CLU_2543176_0_0_1"/>
<evidence type="ECO:0000313" key="2">
    <source>
        <dbReference type="Proteomes" id="UP000002059"/>
    </source>
</evidence>
<keyword evidence="2" id="KW-1185">Reference proteome</keyword>
<accession>A0A0A2VML9</accession>
<proteinExistence type="predicted"/>
<reference evidence="1 2" key="1">
    <citation type="journal article" date="2011" name="PLoS Genet.">
        <title>Comparative genomic analysis of human fungal pathogens causing paracoccidioidomycosis.</title>
        <authorList>
            <person name="Desjardins C.A."/>
            <person name="Champion M.D."/>
            <person name="Holder J.W."/>
            <person name="Muszewska A."/>
            <person name="Goldberg J."/>
            <person name="Bailao A.M."/>
            <person name="Brigido M.M."/>
            <person name="Ferreira M.E."/>
            <person name="Garcia A.M."/>
            <person name="Grynberg M."/>
            <person name="Gujja S."/>
            <person name="Heiman D.I."/>
            <person name="Henn M.R."/>
            <person name="Kodira C.D."/>
            <person name="Leon-Narvaez H."/>
            <person name="Longo L.V."/>
            <person name="Ma L.J."/>
            <person name="Malavazi I."/>
            <person name="Matsuo A.L."/>
            <person name="Morais F.V."/>
            <person name="Pereira M."/>
            <person name="Rodriguez-Brito S."/>
            <person name="Sakthikumar S."/>
            <person name="Salem-Izacc S.M."/>
            <person name="Sykes S.M."/>
            <person name="Teixeira M.M."/>
            <person name="Vallejo M.C."/>
            <person name="Walter M.E."/>
            <person name="Yandava C."/>
            <person name="Young S."/>
            <person name="Zeng Q."/>
            <person name="Zucker J."/>
            <person name="Felipe M.S."/>
            <person name="Goldman G.H."/>
            <person name="Haas B.J."/>
            <person name="McEwen J.G."/>
            <person name="Nino-Vega G."/>
            <person name="Puccia R."/>
            <person name="San-Blas G."/>
            <person name="Soares C.M."/>
            <person name="Birren B.W."/>
            <person name="Cuomo C.A."/>
        </authorList>
    </citation>
    <scope>NUCLEOTIDE SEQUENCE [LARGE SCALE GENOMIC DNA]</scope>
    <source>
        <strain evidence="2">ATCC MYA-826 / Pb01</strain>
    </source>
</reference>
<evidence type="ECO:0000313" key="1">
    <source>
        <dbReference type="EMBL" id="KGQ02084.1"/>
    </source>
</evidence>
<name>A0A0A2VML9_PARBA</name>
<gene>
    <name evidence="1" type="ORF">PAAG_11033</name>
</gene>
<dbReference type="EMBL" id="KN293992">
    <property type="protein sequence ID" value="KGQ02084.1"/>
    <property type="molecule type" value="Genomic_DNA"/>
</dbReference>
<dbReference type="VEuPathDB" id="FungiDB:PAAG_11033"/>
<protein>
    <submittedName>
        <fullName evidence="1">Uncharacterized protein</fullName>
    </submittedName>
</protein>
<dbReference type="Proteomes" id="UP000002059">
    <property type="component" value="Partially assembled WGS sequence"/>
</dbReference>
<dbReference type="GeneID" id="26970177"/>
<sequence>MNMIQQLFKIFIIKSIEESNTKPSTEKLNTRSSTETSIIEASIIKALSINEASTRPSAENFCEKLYQQLFEFNLKVHDDLVHE</sequence>
<dbReference type="RefSeq" id="XP_015703549.1">
    <property type="nucleotide sequence ID" value="XM_015846745.1"/>
</dbReference>
<dbReference type="AlphaFoldDB" id="A0A0A2VML9"/>